<evidence type="ECO:0000256" key="6">
    <source>
        <dbReference type="ARBA" id="ARBA00022842"/>
    </source>
</evidence>
<dbReference type="PROSITE" id="PS00387">
    <property type="entry name" value="PPASE"/>
    <property type="match status" value="1"/>
</dbReference>
<keyword evidence="6" id="KW-0460">Magnesium</keyword>
<dbReference type="InterPro" id="IPR036649">
    <property type="entry name" value="Pyrophosphatase_sf"/>
</dbReference>
<dbReference type="EMBL" id="JAIFTH010003082">
    <property type="protein sequence ID" value="KAG9508382.1"/>
    <property type="molecule type" value="Genomic_DNA"/>
</dbReference>
<evidence type="ECO:0000256" key="3">
    <source>
        <dbReference type="ARBA" id="ARBA00012146"/>
    </source>
</evidence>
<evidence type="ECO:0000313" key="8">
    <source>
        <dbReference type="Proteomes" id="UP000825002"/>
    </source>
</evidence>
<dbReference type="PANTHER" id="PTHR10286">
    <property type="entry name" value="INORGANIC PYROPHOSPHATASE"/>
    <property type="match status" value="1"/>
</dbReference>
<sequence>NADAKIISPFHDIPLVADAIAGTYNMIVEIPRWTTAKMEIATKEPFNPIKQDIKKGKLRFVQNRYARNGYIWNYGALPQTWENPQHVDRNTNAKGDNDPIDVCEIGSIQFNRGDVVPVKVLGVMALIDDGETDWKLLVISANDPLASKLNDLDDINKVMPGLVQNTHDWFRDYKIPDGKPPNEFAFNGEAKDRAFAEQIIKETHEQWKQLIK</sequence>
<evidence type="ECO:0000256" key="2">
    <source>
        <dbReference type="ARBA" id="ARBA00006220"/>
    </source>
</evidence>
<name>A0ABQ7S4N3_9ACAR</name>
<dbReference type="Gene3D" id="3.90.80.10">
    <property type="entry name" value="Inorganic pyrophosphatase"/>
    <property type="match status" value="1"/>
</dbReference>
<keyword evidence="8" id="KW-1185">Reference proteome</keyword>
<dbReference type="InterPro" id="IPR008162">
    <property type="entry name" value="Pyrophosphatase"/>
</dbReference>
<dbReference type="SUPFAM" id="SSF50324">
    <property type="entry name" value="Inorganic pyrophosphatase"/>
    <property type="match status" value="1"/>
</dbReference>
<evidence type="ECO:0000256" key="1">
    <source>
        <dbReference type="ARBA" id="ARBA00001946"/>
    </source>
</evidence>
<feature type="non-terminal residue" evidence="7">
    <location>
        <position position="1"/>
    </location>
</feature>
<dbReference type="Proteomes" id="UP000825002">
    <property type="component" value="Unassembled WGS sequence"/>
</dbReference>
<organism evidence="7 8">
    <name type="scientific">Fragariocoptes setiger</name>
    <dbReference type="NCBI Taxonomy" id="1670756"/>
    <lineage>
        <taxon>Eukaryota</taxon>
        <taxon>Metazoa</taxon>
        <taxon>Ecdysozoa</taxon>
        <taxon>Arthropoda</taxon>
        <taxon>Chelicerata</taxon>
        <taxon>Arachnida</taxon>
        <taxon>Acari</taxon>
        <taxon>Acariformes</taxon>
        <taxon>Trombidiformes</taxon>
        <taxon>Prostigmata</taxon>
        <taxon>Eupodina</taxon>
        <taxon>Eriophyoidea</taxon>
        <taxon>Phytoptidae</taxon>
        <taxon>Fragariocoptes</taxon>
    </lineage>
</organism>
<accession>A0ABQ7S4N3</accession>
<protein>
    <recommendedName>
        <fullName evidence="3">inorganic diphosphatase</fullName>
        <ecNumber evidence="3">3.6.1.1</ecNumber>
    </recommendedName>
</protein>
<evidence type="ECO:0000256" key="4">
    <source>
        <dbReference type="ARBA" id="ARBA00022723"/>
    </source>
</evidence>
<dbReference type="CDD" id="cd00412">
    <property type="entry name" value="pyrophosphatase"/>
    <property type="match status" value="1"/>
</dbReference>
<evidence type="ECO:0000256" key="5">
    <source>
        <dbReference type="ARBA" id="ARBA00022801"/>
    </source>
</evidence>
<dbReference type="Pfam" id="PF00719">
    <property type="entry name" value="Pyrophosphatase"/>
    <property type="match status" value="1"/>
</dbReference>
<keyword evidence="5" id="KW-0378">Hydrolase</keyword>
<proteinExistence type="inferred from homology"/>
<keyword evidence="4" id="KW-0479">Metal-binding</keyword>
<feature type="non-terminal residue" evidence="7">
    <location>
        <position position="212"/>
    </location>
</feature>
<comment type="similarity">
    <text evidence="2">Belongs to the PPase family.</text>
</comment>
<evidence type="ECO:0000313" key="7">
    <source>
        <dbReference type="EMBL" id="KAG9508382.1"/>
    </source>
</evidence>
<dbReference type="EC" id="3.6.1.1" evidence="3"/>
<comment type="caution">
    <text evidence="7">The sequence shown here is derived from an EMBL/GenBank/DDBJ whole genome shotgun (WGS) entry which is preliminary data.</text>
</comment>
<gene>
    <name evidence="7" type="primary">Nurf-38</name>
    <name evidence="7" type="ORF">GZH46_03127</name>
</gene>
<comment type="cofactor">
    <cofactor evidence="1">
        <name>Mg(2+)</name>
        <dbReference type="ChEBI" id="CHEBI:18420"/>
    </cofactor>
</comment>
<reference evidence="7 8" key="1">
    <citation type="submission" date="2020-10" db="EMBL/GenBank/DDBJ databases">
        <authorList>
            <person name="Klimov P.B."/>
            <person name="Dyachkov S.M."/>
            <person name="Chetverikov P.E."/>
        </authorList>
    </citation>
    <scope>NUCLEOTIDE SEQUENCE [LARGE SCALE GENOMIC DNA]</scope>
    <source>
        <strain evidence="7">BMOC 18-1129-001#AD2665</strain>
        <tissue evidence="7">Entire mites</tissue>
    </source>
</reference>